<name>A0AAE3AEU1_9FIRM</name>
<reference evidence="2" key="1">
    <citation type="submission" date="2021-10" db="EMBL/GenBank/DDBJ databases">
        <title>Anaerobic single-cell dispensing facilitates the cultivation of human gut bacteria.</title>
        <authorList>
            <person name="Afrizal A."/>
        </authorList>
    </citation>
    <scope>NUCLEOTIDE SEQUENCE</scope>
    <source>
        <strain evidence="2">CLA-AA-H272</strain>
    </source>
</reference>
<dbReference type="CDD" id="cd03421">
    <property type="entry name" value="SirA_like_N"/>
    <property type="match status" value="1"/>
</dbReference>
<evidence type="ECO:0000313" key="3">
    <source>
        <dbReference type="Proteomes" id="UP001199319"/>
    </source>
</evidence>
<gene>
    <name evidence="2" type="ORF">LKD37_10780</name>
</gene>
<feature type="domain" description="UPF0033" evidence="1">
    <location>
        <begin position="2"/>
        <end position="68"/>
    </location>
</feature>
<sequence>MKVIDARGLSCPEPVVLLRAAMQSGEAAYQILVDNHASRENTTRYAQHQGYQVQVQENGGEWTLTFTK</sequence>
<evidence type="ECO:0000313" key="2">
    <source>
        <dbReference type="EMBL" id="MCC2129989.1"/>
    </source>
</evidence>
<dbReference type="InterPro" id="IPR001455">
    <property type="entry name" value="TusA-like"/>
</dbReference>
<dbReference type="RefSeq" id="WP_302929220.1">
    <property type="nucleotide sequence ID" value="NZ_JAJEPW010000032.1"/>
</dbReference>
<protein>
    <submittedName>
        <fullName evidence="2">Sulfurtransferase TusA family protein</fullName>
    </submittedName>
</protein>
<dbReference type="EMBL" id="JAJEPW010000032">
    <property type="protein sequence ID" value="MCC2129989.1"/>
    <property type="molecule type" value="Genomic_DNA"/>
</dbReference>
<dbReference type="Proteomes" id="UP001199319">
    <property type="component" value="Unassembled WGS sequence"/>
</dbReference>
<dbReference type="Pfam" id="PF01206">
    <property type="entry name" value="TusA"/>
    <property type="match status" value="1"/>
</dbReference>
<proteinExistence type="predicted"/>
<dbReference type="AlphaFoldDB" id="A0AAE3AEU1"/>
<evidence type="ECO:0000259" key="1">
    <source>
        <dbReference type="Pfam" id="PF01206"/>
    </source>
</evidence>
<dbReference type="Gene3D" id="3.30.110.40">
    <property type="entry name" value="TusA-like domain"/>
    <property type="match status" value="1"/>
</dbReference>
<dbReference type="SUPFAM" id="SSF64307">
    <property type="entry name" value="SirA-like"/>
    <property type="match status" value="1"/>
</dbReference>
<organism evidence="2 3">
    <name type="scientific">Brotocaccenecus cirricatena</name>
    <dbReference type="NCBI Taxonomy" id="3064195"/>
    <lineage>
        <taxon>Bacteria</taxon>
        <taxon>Bacillati</taxon>
        <taxon>Bacillota</taxon>
        <taxon>Clostridia</taxon>
        <taxon>Eubacteriales</taxon>
        <taxon>Oscillospiraceae</taxon>
        <taxon>Brotocaccenecus</taxon>
    </lineage>
</organism>
<dbReference type="InterPro" id="IPR036868">
    <property type="entry name" value="TusA-like_sf"/>
</dbReference>
<accession>A0AAE3AEU1</accession>
<comment type="caution">
    <text evidence="2">The sequence shown here is derived from an EMBL/GenBank/DDBJ whole genome shotgun (WGS) entry which is preliminary data.</text>
</comment>
<keyword evidence="3" id="KW-1185">Reference proteome</keyword>